<dbReference type="GO" id="GO:0010499">
    <property type="term" value="P:proteasomal ubiquitin-independent protein catabolic process"/>
    <property type="evidence" value="ECO:0007669"/>
    <property type="project" value="TreeGrafter"/>
</dbReference>
<dbReference type="InterPro" id="IPR032430">
    <property type="entry name" value="Blm10_mid"/>
</dbReference>
<feature type="domain" description="Proteasome activator Blm10 middle HEAT repeats region" evidence="1">
    <location>
        <begin position="299"/>
        <end position="429"/>
    </location>
</feature>
<protein>
    <recommendedName>
        <fullName evidence="1">Proteasome activator Blm10 middle HEAT repeats region domain-containing protein</fullName>
    </recommendedName>
</protein>
<name>G0NQ17_CAEBE</name>
<reference evidence="3" key="1">
    <citation type="submission" date="2011-07" db="EMBL/GenBank/DDBJ databases">
        <authorList>
            <consortium name="Caenorhabditis brenneri Sequencing and Analysis Consortium"/>
            <person name="Wilson R.K."/>
        </authorList>
    </citation>
    <scope>NUCLEOTIDE SEQUENCE [LARGE SCALE GENOMIC DNA]</scope>
    <source>
        <strain evidence="3">PB2801</strain>
    </source>
</reference>
<organism evidence="3">
    <name type="scientific">Caenorhabditis brenneri</name>
    <name type="common">Nematode worm</name>
    <dbReference type="NCBI Taxonomy" id="135651"/>
    <lineage>
        <taxon>Eukaryota</taxon>
        <taxon>Metazoa</taxon>
        <taxon>Ecdysozoa</taxon>
        <taxon>Nematoda</taxon>
        <taxon>Chromadorea</taxon>
        <taxon>Rhabditida</taxon>
        <taxon>Rhabditina</taxon>
        <taxon>Rhabditomorpha</taxon>
        <taxon>Rhabditoidea</taxon>
        <taxon>Rhabditidae</taxon>
        <taxon>Peloderinae</taxon>
        <taxon>Caenorhabditis</taxon>
    </lineage>
</organism>
<dbReference type="Pfam" id="PF16507">
    <property type="entry name" value="HEAT_PSME4_mid"/>
    <property type="match status" value="2"/>
</dbReference>
<dbReference type="EMBL" id="GL379922">
    <property type="protein sequence ID" value="EGT35395.1"/>
    <property type="molecule type" value="Genomic_DNA"/>
</dbReference>
<evidence type="ECO:0000313" key="2">
    <source>
        <dbReference type="EMBL" id="EGT35395.1"/>
    </source>
</evidence>
<dbReference type="InParanoid" id="G0NQ17"/>
<sequence length="664" mass="77014">MSRLKLRREFRSLSCCRLEEETGKNFQSIINGMMAAFLTENAIEATEYTDMFTKHIRLFGLRMSKESFLDLVRFFYEVLIKKDQNRSLMKTACLGFGKMMKLSKSGSFGYRDLTLDWKPIYELFLRALNNKIKPDISSNLNDVILSFAIFYHPEEHVNIWETLLQEMTIGSPLFMEQFMTICRLFLTVEGLSEDDVKKYSVDTWIKPLWDLYSRADMNAPWTSVCMEHISELCFYHPGAYNLSPHYDVIFTKMMRSFELTVRGGKVSVGDGQEVSSNSHLASICVYTIGGPNSSLSHFQRLMQYILVNVHPLNVGDHTEQIGLFLRDFIKEFKNRLKEERLKVKKRRCSSEFYLTDKDIDAVTESIMDLAIMLMFSTTFQDDYQLVHGLTTINRELVTPKLLDHLYSSLTAVSEPHRLTTIIEAFSVIIFEVIRQPDSEYRLPRNIKYDSTWLKYLEEERINWPSYKIGSEVPEVKTHSFTSLRPHAFYIMEVFVNQINVSDVASPHIVEYTLEKLLDVITYDVRKSRNPPSSVLFYVELSRPLFAATHQMILENEQLLSQVIQTLLQCESTNIHKCGTFGVSALLSTLLSIDTEATASPENETFGKPLNEWNPIRYWAKCNDLKEAVIRWYIPAKPAVDCAQRLLNKFFFPFIQELTKTGQTR</sequence>
<dbReference type="GO" id="GO:0005829">
    <property type="term" value="C:cytosol"/>
    <property type="evidence" value="ECO:0007669"/>
    <property type="project" value="TreeGrafter"/>
</dbReference>
<accession>G0NQ17</accession>
<gene>
    <name evidence="2" type="ORF">CAEBREN_32710</name>
</gene>
<keyword evidence="3" id="KW-1185">Reference proteome</keyword>
<dbReference type="HOGENOM" id="CLU_413457_0_0_1"/>
<dbReference type="GO" id="GO:0070628">
    <property type="term" value="F:proteasome binding"/>
    <property type="evidence" value="ECO:0007669"/>
    <property type="project" value="InterPro"/>
</dbReference>
<feature type="domain" description="Proteasome activator Blm10 middle HEAT repeats region" evidence="1">
    <location>
        <begin position="545"/>
        <end position="662"/>
    </location>
</feature>
<dbReference type="STRING" id="135651.G0NQ17"/>
<dbReference type="GO" id="GO:0005634">
    <property type="term" value="C:nucleus"/>
    <property type="evidence" value="ECO:0007669"/>
    <property type="project" value="TreeGrafter"/>
</dbReference>
<evidence type="ECO:0000313" key="3">
    <source>
        <dbReference type="Proteomes" id="UP000008068"/>
    </source>
</evidence>
<evidence type="ECO:0000259" key="1">
    <source>
        <dbReference type="Pfam" id="PF16507"/>
    </source>
</evidence>
<dbReference type="OrthoDB" id="17907at2759"/>
<dbReference type="PANTHER" id="PTHR32170:SF4">
    <property type="entry name" value="DUF3437 DOMAIN-CONTAINING PROTEIN-RELATED"/>
    <property type="match status" value="1"/>
</dbReference>
<dbReference type="InterPro" id="IPR035309">
    <property type="entry name" value="PSME4"/>
</dbReference>
<dbReference type="Proteomes" id="UP000008068">
    <property type="component" value="Unassembled WGS sequence"/>
</dbReference>
<dbReference type="AlphaFoldDB" id="G0NQ17"/>
<dbReference type="GO" id="GO:0016504">
    <property type="term" value="F:peptidase activator activity"/>
    <property type="evidence" value="ECO:0007669"/>
    <property type="project" value="InterPro"/>
</dbReference>
<dbReference type="eggNOG" id="KOG1851">
    <property type="taxonomic scope" value="Eukaryota"/>
</dbReference>
<dbReference type="PANTHER" id="PTHR32170">
    <property type="entry name" value="PROTEASOME ACTIVATOR COMPLEX SUBUNIT 4"/>
    <property type="match status" value="1"/>
</dbReference>
<proteinExistence type="predicted"/>